<proteinExistence type="predicted"/>
<feature type="transmembrane region" description="Helical" evidence="2">
    <location>
        <begin position="16"/>
        <end position="35"/>
    </location>
</feature>
<dbReference type="RefSeq" id="WP_092482619.1">
    <property type="nucleotide sequence ID" value="NZ_FOYM01000008.1"/>
</dbReference>
<protein>
    <submittedName>
        <fullName evidence="3">Stage III sporulation protein AG</fullName>
    </submittedName>
</protein>
<evidence type="ECO:0000256" key="2">
    <source>
        <dbReference type="SAM" id="Phobius"/>
    </source>
</evidence>
<organism evidence="3 4">
    <name type="scientific">Desulfoscipio geothermicus DSM 3669</name>
    <dbReference type="NCBI Taxonomy" id="1121426"/>
    <lineage>
        <taxon>Bacteria</taxon>
        <taxon>Bacillati</taxon>
        <taxon>Bacillota</taxon>
        <taxon>Clostridia</taxon>
        <taxon>Eubacteriales</taxon>
        <taxon>Desulfallaceae</taxon>
        <taxon>Desulfoscipio</taxon>
    </lineage>
</organism>
<dbReference type="AlphaFoldDB" id="A0A1I6DB57"/>
<name>A0A1I6DB57_9FIRM</name>
<evidence type="ECO:0000313" key="4">
    <source>
        <dbReference type="Proteomes" id="UP000199584"/>
    </source>
</evidence>
<keyword evidence="2" id="KW-1133">Transmembrane helix</keyword>
<keyword evidence="2" id="KW-0812">Transmembrane</keyword>
<gene>
    <name evidence="3" type="ORF">SAMN05660706_10847</name>
</gene>
<dbReference type="NCBIfam" id="TIGR02830">
    <property type="entry name" value="spore_III_AG"/>
    <property type="match status" value="1"/>
</dbReference>
<feature type="region of interest" description="Disordered" evidence="1">
    <location>
        <begin position="42"/>
        <end position="70"/>
    </location>
</feature>
<evidence type="ECO:0000256" key="1">
    <source>
        <dbReference type="SAM" id="MobiDB-lite"/>
    </source>
</evidence>
<dbReference type="STRING" id="39060.SAMN05660706_10847"/>
<dbReference type="InterPro" id="IPR014195">
    <property type="entry name" value="Spore_III_AG"/>
</dbReference>
<accession>A0A1I6DB57</accession>
<reference evidence="4" key="1">
    <citation type="submission" date="2016-10" db="EMBL/GenBank/DDBJ databases">
        <authorList>
            <person name="Varghese N."/>
            <person name="Submissions S."/>
        </authorList>
    </citation>
    <scope>NUCLEOTIDE SEQUENCE [LARGE SCALE GENOMIC DNA]</scope>
    <source>
        <strain evidence="4">DSM 3669</strain>
    </source>
</reference>
<evidence type="ECO:0000313" key="3">
    <source>
        <dbReference type="EMBL" id="SFR02683.1"/>
    </source>
</evidence>
<sequence>MAGEDNNLFNPRNKQFWVLLILFLLGVMLLLLGSCTGNGAVSGPQQAPPGNEPAAGAGEEKPVGQSVMTREERELAAELQQMLEQVAGAGQVQVTVQLATSTHSDYAINTTTGLKTTEEQDQDGGSRQITENTDSRTVVIARGGQGYETPVVKREVAPDLAGVLVVAEGAGIPRVKADLFRAAQVALGVEPHKIIVLPMKRGD</sequence>
<dbReference type="EMBL" id="FOYM01000008">
    <property type="protein sequence ID" value="SFR02683.1"/>
    <property type="molecule type" value="Genomic_DNA"/>
</dbReference>
<feature type="region of interest" description="Disordered" evidence="1">
    <location>
        <begin position="110"/>
        <end position="131"/>
    </location>
</feature>
<dbReference type="Proteomes" id="UP000199584">
    <property type="component" value="Unassembled WGS sequence"/>
</dbReference>
<keyword evidence="2" id="KW-0472">Membrane</keyword>
<dbReference type="OrthoDB" id="2381602at2"/>
<keyword evidence="4" id="KW-1185">Reference proteome</keyword>